<dbReference type="Pfam" id="PF11013">
    <property type="entry name" value="DUF2851"/>
    <property type="match status" value="1"/>
</dbReference>
<dbReference type="Proteomes" id="UP000703674">
    <property type="component" value="Unassembled WGS sequence"/>
</dbReference>
<proteinExistence type="predicted"/>
<sequence>FGLNTNGEAFLSIAASIPFSVVRKLRRNSLQLEAIFLGQAGLLSGDCEEPYFLNLREEYDYLRKKFQLNSQGVLPVKYFRLRPDNFPEVRLVQLAALYSKHASLFNVLINCAEAKEFYKLMDLEINDFWKTHYTFYKSHSPRRKTLSTNFMDLVIINTV</sequence>
<evidence type="ECO:0000313" key="2">
    <source>
        <dbReference type="Proteomes" id="UP000703674"/>
    </source>
</evidence>
<protein>
    <submittedName>
        <fullName evidence="1">DUF2851 family protein</fullName>
    </submittedName>
</protein>
<dbReference type="EMBL" id="JAAVJR010000513">
    <property type="protein sequence ID" value="NJW54803.1"/>
    <property type="molecule type" value="Genomic_DNA"/>
</dbReference>
<name>A0ABX1D7Q3_9FLAO</name>
<reference evidence="1 2" key="1">
    <citation type="submission" date="2020-03" db="EMBL/GenBank/DDBJ databases">
        <title>Salinimicrobium sp. nov, isolated from SCS.</title>
        <authorList>
            <person name="Cao W.R."/>
        </authorList>
    </citation>
    <scope>NUCLEOTIDE SEQUENCE [LARGE SCALE GENOMIC DNA]</scope>
    <source>
        <strain evidence="2">J15B91</strain>
    </source>
</reference>
<feature type="non-terminal residue" evidence="1">
    <location>
        <position position="159"/>
    </location>
</feature>
<keyword evidence="2" id="KW-1185">Reference proteome</keyword>
<gene>
    <name evidence="1" type="ORF">HC175_17980</name>
</gene>
<dbReference type="InterPro" id="IPR021272">
    <property type="entry name" value="DUF2851"/>
</dbReference>
<evidence type="ECO:0000313" key="1">
    <source>
        <dbReference type="EMBL" id="NJW54803.1"/>
    </source>
</evidence>
<feature type="non-terminal residue" evidence="1">
    <location>
        <position position="1"/>
    </location>
</feature>
<accession>A0ABX1D7Q3</accession>
<dbReference type="RefSeq" id="WP_168139631.1">
    <property type="nucleotide sequence ID" value="NZ_JAAVJR010000513.1"/>
</dbReference>
<comment type="caution">
    <text evidence="1">The sequence shown here is derived from an EMBL/GenBank/DDBJ whole genome shotgun (WGS) entry which is preliminary data.</text>
</comment>
<organism evidence="1 2">
    <name type="scientific">Salinimicrobium oceani</name>
    <dbReference type="NCBI Taxonomy" id="2722702"/>
    <lineage>
        <taxon>Bacteria</taxon>
        <taxon>Pseudomonadati</taxon>
        <taxon>Bacteroidota</taxon>
        <taxon>Flavobacteriia</taxon>
        <taxon>Flavobacteriales</taxon>
        <taxon>Flavobacteriaceae</taxon>
        <taxon>Salinimicrobium</taxon>
    </lineage>
</organism>